<accession>A0A915JLG3</accession>
<dbReference type="AlphaFoldDB" id="A0A915JLG3"/>
<dbReference type="Proteomes" id="UP000887565">
    <property type="component" value="Unplaced"/>
</dbReference>
<proteinExistence type="predicted"/>
<reference evidence="3" key="1">
    <citation type="submission" date="2022-11" db="UniProtKB">
        <authorList>
            <consortium name="WormBaseParasite"/>
        </authorList>
    </citation>
    <scope>IDENTIFICATION</scope>
</reference>
<feature type="compositionally biased region" description="Basic and acidic residues" evidence="1">
    <location>
        <begin position="1"/>
        <end position="47"/>
    </location>
</feature>
<evidence type="ECO:0000313" key="2">
    <source>
        <dbReference type="Proteomes" id="UP000887565"/>
    </source>
</evidence>
<sequence>MATDEKFSNYCPEDTHYEANPSRGRDVKISKGIHPDYTVKEKGKNVDGYDTLSEDEVQRSSVQKADSSKENEKGHRPGKS</sequence>
<evidence type="ECO:0000256" key="1">
    <source>
        <dbReference type="SAM" id="MobiDB-lite"/>
    </source>
</evidence>
<feature type="region of interest" description="Disordered" evidence="1">
    <location>
        <begin position="1"/>
        <end position="80"/>
    </location>
</feature>
<feature type="compositionally biased region" description="Basic and acidic residues" evidence="1">
    <location>
        <begin position="66"/>
        <end position="80"/>
    </location>
</feature>
<evidence type="ECO:0000313" key="3">
    <source>
        <dbReference type="WBParaSite" id="nRc.2.0.1.t27020-RA"/>
    </source>
</evidence>
<protein>
    <submittedName>
        <fullName evidence="3">Uncharacterized protein</fullName>
    </submittedName>
</protein>
<dbReference type="WBParaSite" id="nRc.2.0.1.t27020-RA">
    <property type="protein sequence ID" value="nRc.2.0.1.t27020-RA"/>
    <property type="gene ID" value="nRc.2.0.1.g27020"/>
</dbReference>
<keyword evidence="2" id="KW-1185">Reference proteome</keyword>
<name>A0A915JLG3_ROMCU</name>
<organism evidence="2 3">
    <name type="scientific">Romanomermis culicivorax</name>
    <name type="common">Nematode worm</name>
    <dbReference type="NCBI Taxonomy" id="13658"/>
    <lineage>
        <taxon>Eukaryota</taxon>
        <taxon>Metazoa</taxon>
        <taxon>Ecdysozoa</taxon>
        <taxon>Nematoda</taxon>
        <taxon>Enoplea</taxon>
        <taxon>Dorylaimia</taxon>
        <taxon>Mermithida</taxon>
        <taxon>Mermithoidea</taxon>
        <taxon>Mermithidae</taxon>
        <taxon>Romanomermis</taxon>
    </lineage>
</organism>